<dbReference type="Proteomes" id="UP001597405">
    <property type="component" value="Unassembled WGS sequence"/>
</dbReference>
<dbReference type="EMBL" id="JBHUGZ010000016">
    <property type="protein sequence ID" value="MFD1985505.1"/>
    <property type="molecule type" value="Genomic_DNA"/>
</dbReference>
<dbReference type="Pfam" id="PF01717">
    <property type="entry name" value="Meth_synt_2"/>
    <property type="match status" value="1"/>
</dbReference>
<dbReference type="InterPro" id="IPR038071">
    <property type="entry name" value="UROD/MetE-like_sf"/>
</dbReference>
<dbReference type="SUPFAM" id="SSF53335">
    <property type="entry name" value="S-adenosyl-L-methionine-dependent methyltransferases"/>
    <property type="match status" value="1"/>
</dbReference>
<feature type="domain" description="Cobalamin-independent methionine synthase MetE C-terminal/archaeal" evidence="4">
    <location>
        <begin position="3"/>
        <end position="97"/>
    </location>
</feature>
<dbReference type="InterPro" id="IPR002629">
    <property type="entry name" value="Met_Synth_C/arc"/>
</dbReference>
<organism evidence="6 7">
    <name type="scientific">Mesorhizobium newzealandense</name>
    <dbReference type="NCBI Taxonomy" id="1300302"/>
    <lineage>
        <taxon>Bacteria</taxon>
        <taxon>Pseudomonadati</taxon>
        <taxon>Pseudomonadota</taxon>
        <taxon>Alphaproteobacteria</taxon>
        <taxon>Hyphomicrobiales</taxon>
        <taxon>Phyllobacteriaceae</taxon>
        <taxon>Mesorhizobium</taxon>
    </lineage>
</organism>
<comment type="cofactor">
    <cofactor evidence="1">
        <name>Zn(2+)</name>
        <dbReference type="ChEBI" id="CHEBI:29105"/>
    </cofactor>
</comment>
<dbReference type="InterPro" id="IPR025714">
    <property type="entry name" value="Methyltranfer_dom"/>
</dbReference>
<gene>
    <name evidence="6" type="ORF">ACFSOZ_23745</name>
</gene>
<dbReference type="InterPro" id="IPR029063">
    <property type="entry name" value="SAM-dependent_MTases_sf"/>
</dbReference>
<keyword evidence="6" id="KW-0489">Methyltransferase</keyword>
<accession>A0ABW4UEV9</accession>
<proteinExistence type="predicted"/>
<feature type="domain" description="Methyltransferase" evidence="5">
    <location>
        <begin position="142"/>
        <end position="250"/>
    </location>
</feature>
<dbReference type="CDD" id="cd02440">
    <property type="entry name" value="AdoMet_MTases"/>
    <property type="match status" value="1"/>
</dbReference>
<dbReference type="GO" id="GO:0032259">
    <property type="term" value="P:methylation"/>
    <property type="evidence" value="ECO:0007669"/>
    <property type="project" value="UniProtKB-KW"/>
</dbReference>
<keyword evidence="3" id="KW-0862">Zinc</keyword>
<reference evidence="7" key="1">
    <citation type="journal article" date="2019" name="Int. J. Syst. Evol. Microbiol.">
        <title>The Global Catalogue of Microorganisms (GCM) 10K type strain sequencing project: providing services to taxonomists for standard genome sequencing and annotation.</title>
        <authorList>
            <consortium name="The Broad Institute Genomics Platform"/>
            <consortium name="The Broad Institute Genome Sequencing Center for Infectious Disease"/>
            <person name="Wu L."/>
            <person name="Ma J."/>
        </authorList>
    </citation>
    <scope>NUCLEOTIDE SEQUENCE [LARGE SCALE GENOMIC DNA]</scope>
    <source>
        <strain evidence="7">CGMCC 1.16225</strain>
    </source>
</reference>
<evidence type="ECO:0000259" key="5">
    <source>
        <dbReference type="Pfam" id="PF13847"/>
    </source>
</evidence>
<comment type="caution">
    <text evidence="6">The sequence shown here is derived from an EMBL/GenBank/DDBJ whole genome shotgun (WGS) entry which is preliminary data.</text>
</comment>
<evidence type="ECO:0000256" key="3">
    <source>
        <dbReference type="ARBA" id="ARBA00022833"/>
    </source>
</evidence>
<evidence type="ECO:0000256" key="1">
    <source>
        <dbReference type="ARBA" id="ARBA00001947"/>
    </source>
</evidence>
<evidence type="ECO:0000313" key="6">
    <source>
        <dbReference type="EMBL" id="MFD1985505.1"/>
    </source>
</evidence>
<dbReference type="GO" id="GO:0008168">
    <property type="term" value="F:methyltransferase activity"/>
    <property type="evidence" value="ECO:0007669"/>
    <property type="project" value="UniProtKB-KW"/>
</dbReference>
<keyword evidence="2" id="KW-0479">Metal-binding</keyword>
<dbReference type="PANTHER" id="PTHR30519">
    <property type="entry name" value="5-METHYLTETRAHYDROPTEROYLTRIGLUTAMATE--HOMOCYSTEINE METHYLTRANSFERASE"/>
    <property type="match status" value="1"/>
</dbReference>
<dbReference type="Pfam" id="PF13847">
    <property type="entry name" value="Methyltransf_31"/>
    <property type="match status" value="1"/>
</dbReference>
<dbReference type="SUPFAM" id="SSF51726">
    <property type="entry name" value="UROD/MetE-like"/>
    <property type="match status" value="1"/>
</dbReference>
<keyword evidence="7" id="KW-1185">Reference proteome</keyword>
<dbReference type="Gene3D" id="3.40.50.150">
    <property type="entry name" value="Vaccinia Virus protein VP39"/>
    <property type="match status" value="1"/>
</dbReference>
<sequence length="359" mass="39143">MHGEFGEQFSGFVFTNHAWMQSYGSRVRPLMIYGDVLRPQPMTVSWWRYAESPTDKARRMPAVEVTILNWSLVREDIPRSQTCQQIGLAGRQNIQSFPITGEPTMQYPTNLTNALEFIWGEGILSPGGPEEVAQMLEGIDVSGCRVLDIGSGLGGIDVLLAAKHGASAVIGIDVEPQLIDSARDLAAKEGLSGRVTFQLVTTGKLPFADASFNLVFSKDAMVHITDKLAVYSEVLRVLKPGGWFIAADWLWSESAAESAVVHAWLSKMQLTFAFTPPAAALRALIEAGFAEPKVSDLRRELQEANRKEVALLEGPIRQKLAAIVGTEMAENRLASAKGRQGALDSGDLIPCHLSGRRPT</sequence>
<protein>
    <submittedName>
        <fullName evidence="6">Methyltransferase domain-containing protein</fullName>
    </submittedName>
</protein>
<evidence type="ECO:0000256" key="2">
    <source>
        <dbReference type="ARBA" id="ARBA00022723"/>
    </source>
</evidence>
<dbReference type="RefSeq" id="WP_379102027.1">
    <property type="nucleotide sequence ID" value="NZ_JBHUGZ010000016.1"/>
</dbReference>
<name>A0ABW4UEV9_9HYPH</name>
<evidence type="ECO:0000259" key="4">
    <source>
        <dbReference type="Pfam" id="PF01717"/>
    </source>
</evidence>
<dbReference type="Gene3D" id="3.20.20.210">
    <property type="match status" value="1"/>
</dbReference>
<keyword evidence="6" id="KW-0808">Transferase</keyword>
<evidence type="ECO:0000313" key="7">
    <source>
        <dbReference type="Proteomes" id="UP001597405"/>
    </source>
</evidence>